<evidence type="ECO:0000256" key="3">
    <source>
        <dbReference type="ARBA" id="ARBA00022723"/>
    </source>
</evidence>
<sequence length="455" mass="51595">MRLLKKLPILLPLFCLGLFPAFGLLPASAREAPCPEAAGLHVPGSERQVFSCLEDLTTPGLLRTGHTVISDWTGLHSIQTPPPERPVPGVQIDGYFPDTSSFNTHHGWNHDAQFVLRLPHDWNGKLIVTGAPGNRRQYALDFTISDWAVSRGYAFASTDKGNSGTSFYRDGKHPGDAVREWHRRVTELTRAAKETLRLRYGREADRIYITGISNGGYLTRYALENHPDLYDGGVDWEGTLFRAEGPNLFTYLPVALREYPSYRSGDRGAYGRMIDAGFPPGSEFLWDFHYTYYWDLTQRIYREEFDPGYDGEREAGIPFCQSGTPGCDTDYDYASRPPSVKEAIRKVSLDGTIGKPLITLHGTLDTLLPARTDSDVYHRLIRQNGRAELHRYYMVEGGTHVDALYDLYPDRLRPILPCYREAFEHLEKWVEEGRKPPSNREIPRKDPDPVNHCSM</sequence>
<evidence type="ECO:0000256" key="2">
    <source>
        <dbReference type="ARBA" id="ARBA00022487"/>
    </source>
</evidence>
<dbReference type="GO" id="GO:0046872">
    <property type="term" value="F:metal ion binding"/>
    <property type="evidence" value="ECO:0007669"/>
    <property type="project" value="UniProtKB-KW"/>
</dbReference>
<evidence type="ECO:0000256" key="6">
    <source>
        <dbReference type="ARBA" id="ARBA00022837"/>
    </source>
</evidence>
<dbReference type="InterPro" id="IPR011118">
    <property type="entry name" value="Tannase/feruloyl_esterase"/>
</dbReference>
<dbReference type="InterPro" id="IPR029058">
    <property type="entry name" value="AB_hydrolase_fold"/>
</dbReference>
<keyword evidence="6" id="KW-0106">Calcium</keyword>
<dbReference type="Gene3D" id="3.40.50.1820">
    <property type="entry name" value="alpha/beta hydrolase"/>
    <property type="match status" value="1"/>
</dbReference>
<evidence type="ECO:0000256" key="7">
    <source>
        <dbReference type="ARBA" id="ARBA00023157"/>
    </source>
</evidence>
<evidence type="ECO:0000313" key="9">
    <source>
        <dbReference type="EMBL" id="PTX53680.1"/>
    </source>
</evidence>
<keyword evidence="3" id="KW-0479">Metal-binding</keyword>
<dbReference type="GO" id="GO:0052689">
    <property type="term" value="F:carboxylic ester hydrolase activity"/>
    <property type="evidence" value="ECO:0007669"/>
    <property type="project" value="UniProtKB-KW"/>
</dbReference>
<comment type="similarity">
    <text evidence="1">Belongs to the tannase family.</text>
</comment>
<evidence type="ECO:0000256" key="5">
    <source>
        <dbReference type="ARBA" id="ARBA00022801"/>
    </source>
</evidence>
<organism evidence="9 10">
    <name type="scientific">Melghirimyces profundicolus</name>
    <dbReference type="NCBI Taxonomy" id="1242148"/>
    <lineage>
        <taxon>Bacteria</taxon>
        <taxon>Bacillati</taxon>
        <taxon>Bacillota</taxon>
        <taxon>Bacilli</taxon>
        <taxon>Bacillales</taxon>
        <taxon>Thermoactinomycetaceae</taxon>
        <taxon>Melghirimyces</taxon>
    </lineage>
</organism>
<keyword evidence="5" id="KW-0378">Hydrolase</keyword>
<protein>
    <submittedName>
        <fullName evidence="9">Tannase/feruloyl esterase</fullName>
    </submittedName>
</protein>
<proteinExistence type="inferred from homology"/>
<evidence type="ECO:0000313" key="10">
    <source>
        <dbReference type="Proteomes" id="UP000244240"/>
    </source>
</evidence>
<comment type="caution">
    <text evidence="9">The sequence shown here is derived from an EMBL/GenBank/DDBJ whole genome shotgun (WGS) entry which is preliminary data.</text>
</comment>
<dbReference type="RefSeq" id="WP_245920971.1">
    <property type="nucleotide sequence ID" value="NZ_QBKR01000028.1"/>
</dbReference>
<dbReference type="AlphaFoldDB" id="A0A2T6BC77"/>
<feature type="region of interest" description="Disordered" evidence="8">
    <location>
        <begin position="433"/>
        <end position="455"/>
    </location>
</feature>
<keyword evidence="10" id="KW-1185">Reference proteome</keyword>
<evidence type="ECO:0000256" key="1">
    <source>
        <dbReference type="ARBA" id="ARBA00006249"/>
    </source>
</evidence>
<dbReference type="EMBL" id="QBKR01000028">
    <property type="protein sequence ID" value="PTX53680.1"/>
    <property type="molecule type" value="Genomic_DNA"/>
</dbReference>
<dbReference type="PANTHER" id="PTHR33938:SF15">
    <property type="entry name" value="FERULOYL ESTERASE B-RELATED"/>
    <property type="match status" value="1"/>
</dbReference>
<keyword evidence="4" id="KW-0732">Signal</keyword>
<keyword evidence="2" id="KW-0719">Serine esterase</keyword>
<name>A0A2T6BC77_9BACL</name>
<accession>A0A2T6BC77</accession>
<dbReference type="Pfam" id="PF07519">
    <property type="entry name" value="Tannase"/>
    <property type="match status" value="1"/>
</dbReference>
<dbReference type="SUPFAM" id="SSF53474">
    <property type="entry name" value="alpha/beta-Hydrolases"/>
    <property type="match status" value="1"/>
</dbReference>
<dbReference type="PANTHER" id="PTHR33938">
    <property type="entry name" value="FERULOYL ESTERASE B-RELATED"/>
    <property type="match status" value="1"/>
</dbReference>
<keyword evidence="7" id="KW-1015">Disulfide bond</keyword>
<gene>
    <name evidence="9" type="ORF">C8P63_12843</name>
</gene>
<reference evidence="9 10" key="1">
    <citation type="submission" date="2018-04" db="EMBL/GenBank/DDBJ databases">
        <title>Genomic Encyclopedia of Archaeal and Bacterial Type Strains, Phase II (KMG-II): from individual species to whole genera.</title>
        <authorList>
            <person name="Goeker M."/>
        </authorList>
    </citation>
    <scope>NUCLEOTIDE SEQUENCE [LARGE SCALE GENOMIC DNA]</scope>
    <source>
        <strain evidence="9 10">DSM 45787</strain>
    </source>
</reference>
<evidence type="ECO:0000256" key="4">
    <source>
        <dbReference type="ARBA" id="ARBA00022729"/>
    </source>
</evidence>
<evidence type="ECO:0000256" key="8">
    <source>
        <dbReference type="SAM" id="MobiDB-lite"/>
    </source>
</evidence>
<dbReference type="Proteomes" id="UP000244240">
    <property type="component" value="Unassembled WGS sequence"/>
</dbReference>